<evidence type="ECO:0008006" key="2">
    <source>
        <dbReference type="Google" id="ProtNLM"/>
    </source>
</evidence>
<sequence length="59" mass="6480">VPYVGAIARYRPEEPTQEPILLIKMHTDEGIVGLGDGGRGLDIGDHIDRWLGVDPRTVD</sequence>
<name>A0A383EIS6_9ZZZZ</name>
<feature type="non-terminal residue" evidence="1">
    <location>
        <position position="1"/>
    </location>
</feature>
<evidence type="ECO:0000313" key="1">
    <source>
        <dbReference type="EMBL" id="SVE56529.1"/>
    </source>
</evidence>
<reference evidence="1" key="1">
    <citation type="submission" date="2018-05" db="EMBL/GenBank/DDBJ databases">
        <authorList>
            <person name="Lanie J.A."/>
            <person name="Ng W.-L."/>
            <person name="Kazmierczak K.M."/>
            <person name="Andrzejewski T.M."/>
            <person name="Davidsen T.M."/>
            <person name="Wayne K.J."/>
            <person name="Tettelin H."/>
            <person name="Glass J.I."/>
            <person name="Rusch D."/>
            <person name="Podicherti R."/>
            <person name="Tsui H.-C.T."/>
            <person name="Winkler M.E."/>
        </authorList>
    </citation>
    <scope>NUCLEOTIDE SEQUENCE</scope>
</reference>
<gene>
    <name evidence="1" type="ORF">METZ01_LOCUS509383</name>
</gene>
<feature type="non-terminal residue" evidence="1">
    <location>
        <position position="59"/>
    </location>
</feature>
<protein>
    <recommendedName>
        <fullName evidence="2">Mandelate racemase/muconate lactonizing enzyme N-terminal domain-containing protein</fullName>
    </recommendedName>
</protein>
<organism evidence="1">
    <name type="scientific">marine metagenome</name>
    <dbReference type="NCBI Taxonomy" id="408172"/>
    <lineage>
        <taxon>unclassified sequences</taxon>
        <taxon>metagenomes</taxon>
        <taxon>ecological metagenomes</taxon>
    </lineage>
</organism>
<dbReference type="AlphaFoldDB" id="A0A383EIS6"/>
<accession>A0A383EIS6</accession>
<proteinExistence type="predicted"/>
<dbReference type="EMBL" id="UINC01226162">
    <property type="protein sequence ID" value="SVE56529.1"/>
    <property type="molecule type" value="Genomic_DNA"/>
</dbReference>